<evidence type="ECO:0000256" key="5">
    <source>
        <dbReference type="ARBA" id="ARBA00023136"/>
    </source>
</evidence>
<reference evidence="8" key="1">
    <citation type="journal article" date="2019" name="Int. J. Syst. Evol. Microbiol.">
        <title>The Global Catalogue of Microorganisms (GCM) 10K type strain sequencing project: providing services to taxonomists for standard genome sequencing and annotation.</title>
        <authorList>
            <consortium name="The Broad Institute Genomics Platform"/>
            <consortium name="The Broad Institute Genome Sequencing Center for Infectious Disease"/>
            <person name="Wu L."/>
            <person name="Ma J."/>
        </authorList>
    </citation>
    <scope>NUCLEOTIDE SEQUENCE [LARGE SCALE GENOMIC DNA]</scope>
    <source>
        <strain evidence="8">CCUG 53270</strain>
    </source>
</reference>
<dbReference type="PANTHER" id="PTHR33931">
    <property type="entry name" value="HOLIN-LIKE PROTEIN CIDA-RELATED"/>
    <property type="match status" value="1"/>
</dbReference>
<gene>
    <name evidence="7" type="ORF">ACFQ4B_30125</name>
</gene>
<feature type="transmembrane region" description="Helical" evidence="6">
    <location>
        <begin position="90"/>
        <end position="111"/>
    </location>
</feature>
<evidence type="ECO:0000313" key="8">
    <source>
        <dbReference type="Proteomes" id="UP001597180"/>
    </source>
</evidence>
<comment type="caution">
    <text evidence="7">The sequence shown here is derived from an EMBL/GenBank/DDBJ whole genome shotgun (WGS) entry which is preliminary data.</text>
</comment>
<name>A0ABW3UVF4_9BACL</name>
<accession>A0ABW3UVF4</accession>
<dbReference type="Proteomes" id="UP001597180">
    <property type="component" value="Unassembled WGS sequence"/>
</dbReference>
<dbReference type="InterPro" id="IPR005538">
    <property type="entry name" value="LrgA/CidA"/>
</dbReference>
<proteinExistence type="predicted"/>
<evidence type="ECO:0000256" key="2">
    <source>
        <dbReference type="ARBA" id="ARBA00022475"/>
    </source>
</evidence>
<dbReference type="EMBL" id="JBHTLU010000045">
    <property type="protein sequence ID" value="MFD1224372.1"/>
    <property type="molecule type" value="Genomic_DNA"/>
</dbReference>
<comment type="subcellular location">
    <subcellularLocation>
        <location evidence="1">Cell membrane</location>
        <topology evidence="1">Multi-pass membrane protein</topology>
    </subcellularLocation>
</comment>
<evidence type="ECO:0000256" key="1">
    <source>
        <dbReference type="ARBA" id="ARBA00004651"/>
    </source>
</evidence>
<keyword evidence="3 6" id="KW-0812">Transmembrane</keyword>
<keyword evidence="4 6" id="KW-1133">Transmembrane helix</keyword>
<protein>
    <submittedName>
        <fullName evidence="7">CidA/LrgA family protein</fullName>
    </submittedName>
</protein>
<dbReference type="Pfam" id="PF03788">
    <property type="entry name" value="LrgA"/>
    <property type="match status" value="1"/>
</dbReference>
<evidence type="ECO:0000256" key="3">
    <source>
        <dbReference type="ARBA" id="ARBA00022692"/>
    </source>
</evidence>
<keyword evidence="5 6" id="KW-0472">Membrane</keyword>
<evidence type="ECO:0000313" key="7">
    <source>
        <dbReference type="EMBL" id="MFD1224372.1"/>
    </source>
</evidence>
<feature type="transmembrane region" description="Helical" evidence="6">
    <location>
        <begin position="34"/>
        <end position="51"/>
    </location>
</feature>
<keyword evidence="2" id="KW-1003">Cell membrane</keyword>
<feature type="transmembrane region" description="Helical" evidence="6">
    <location>
        <begin position="7"/>
        <end position="28"/>
    </location>
</feature>
<keyword evidence="8" id="KW-1185">Reference proteome</keyword>
<evidence type="ECO:0000256" key="6">
    <source>
        <dbReference type="SAM" id="Phobius"/>
    </source>
</evidence>
<organism evidence="7 8">
    <name type="scientific">Paenibacillus vulneris</name>
    <dbReference type="NCBI Taxonomy" id="1133364"/>
    <lineage>
        <taxon>Bacteria</taxon>
        <taxon>Bacillati</taxon>
        <taxon>Bacillota</taxon>
        <taxon>Bacilli</taxon>
        <taxon>Bacillales</taxon>
        <taxon>Paenibacillaceae</taxon>
        <taxon>Paenibacillus</taxon>
    </lineage>
</organism>
<dbReference type="NCBIfam" id="NF002460">
    <property type="entry name" value="PRK01658.1"/>
    <property type="match status" value="1"/>
</dbReference>
<dbReference type="RefSeq" id="WP_345586589.1">
    <property type="nucleotide sequence ID" value="NZ_BAABJG010000004.1"/>
</dbReference>
<sequence length="123" mass="13558">MKTMLQIIVQVLLLIVISFIMNKLVAWLHIPVPGSILGMIVVFLLLQTKVLRREWLEAGASWLIAELLLFFISPAVGIVAYPQLLVSDGFQIVLVVALGTIVVMVSSGLVAQHIAKRKERAQS</sequence>
<evidence type="ECO:0000256" key="4">
    <source>
        <dbReference type="ARBA" id="ARBA00022989"/>
    </source>
</evidence>
<dbReference type="PANTHER" id="PTHR33931:SF2">
    <property type="entry name" value="HOLIN-LIKE PROTEIN CIDA"/>
    <property type="match status" value="1"/>
</dbReference>
<feature type="transmembrane region" description="Helical" evidence="6">
    <location>
        <begin position="63"/>
        <end position="84"/>
    </location>
</feature>